<keyword evidence="2" id="KW-1185">Reference proteome</keyword>
<evidence type="ECO:0000313" key="2">
    <source>
        <dbReference type="Proteomes" id="UP000030641"/>
    </source>
</evidence>
<organism evidence="1 2">
    <name type="scientific">Aureobasidium subglaciale (strain EXF-2481)</name>
    <name type="common">Aureobasidium pullulans var. subglaciale</name>
    <dbReference type="NCBI Taxonomy" id="1043005"/>
    <lineage>
        <taxon>Eukaryota</taxon>
        <taxon>Fungi</taxon>
        <taxon>Dikarya</taxon>
        <taxon>Ascomycota</taxon>
        <taxon>Pezizomycotina</taxon>
        <taxon>Dothideomycetes</taxon>
        <taxon>Dothideomycetidae</taxon>
        <taxon>Dothideales</taxon>
        <taxon>Saccotheciaceae</taxon>
        <taxon>Aureobasidium</taxon>
    </lineage>
</organism>
<dbReference type="Proteomes" id="UP000030641">
    <property type="component" value="Unassembled WGS sequence"/>
</dbReference>
<protein>
    <submittedName>
        <fullName evidence="1">Uncharacterized protein</fullName>
    </submittedName>
</protein>
<evidence type="ECO:0000313" key="1">
    <source>
        <dbReference type="EMBL" id="KEQ95449.1"/>
    </source>
</evidence>
<dbReference type="HOGENOM" id="CLU_1277392_0_0_1"/>
<dbReference type="EMBL" id="KL584759">
    <property type="protein sequence ID" value="KEQ95449.1"/>
    <property type="molecule type" value="Genomic_DNA"/>
</dbReference>
<reference evidence="1 2" key="1">
    <citation type="journal article" date="2014" name="BMC Genomics">
        <title>Genome sequencing of four Aureobasidium pullulans varieties: biotechnological potential, stress tolerance, and description of new species.</title>
        <authorList>
            <person name="Gostin Ar C."/>
            <person name="Ohm R.A."/>
            <person name="Kogej T."/>
            <person name="Sonjak S."/>
            <person name="Turk M."/>
            <person name="Zajc J."/>
            <person name="Zalar P."/>
            <person name="Grube M."/>
            <person name="Sun H."/>
            <person name="Han J."/>
            <person name="Sharma A."/>
            <person name="Chiniquy J."/>
            <person name="Ngan C.Y."/>
            <person name="Lipzen A."/>
            <person name="Barry K."/>
            <person name="Grigoriev I.V."/>
            <person name="Gunde-Cimerman N."/>
        </authorList>
    </citation>
    <scope>NUCLEOTIDE SEQUENCE [LARGE SCALE GENOMIC DNA]</scope>
    <source>
        <strain evidence="1 2">EXF-2481</strain>
    </source>
</reference>
<dbReference type="AlphaFoldDB" id="A0A074YH86"/>
<accession>A0A074YH86</accession>
<proteinExistence type="predicted"/>
<dbReference type="RefSeq" id="XP_013343747.1">
    <property type="nucleotide sequence ID" value="XM_013488293.1"/>
</dbReference>
<name>A0A074YH86_AURSE</name>
<sequence>MVGTTWASALQSAWLEELADVDCDWDSISPPSTPNFGTVALSSPTEDVAFLPHGTFCASFRPVSSSSTDDELFDDTTDLESFLRETEGENFPSTASTYTMASTSTLASTPVVSTSAVSASRPGSSSSAFSAYQTPKRIIRGRFPPALKSNSPVPGLTSSLCVRTLFCLGEALNVGCQAVRDNQDVLLEFYCRVMSSYREDDIQHFVLADLTHDNPPFINATFAS</sequence>
<gene>
    <name evidence="1" type="ORF">AUEXF2481DRAFT_5054</name>
</gene>
<dbReference type="InParanoid" id="A0A074YH86"/>
<dbReference type="GeneID" id="25368676"/>
<dbReference type="OrthoDB" id="5397183at2759"/>